<feature type="compositionally biased region" description="Low complexity" evidence="1">
    <location>
        <begin position="1"/>
        <end position="10"/>
    </location>
</feature>
<dbReference type="Proteomes" id="UP000799753">
    <property type="component" value="Unassembled WGS sequence"/>
</dbReference>
<evidence type="ECO:0000313" key="3">
    <source>
        <dbReference type="Proteomes" id="UP000799753"/>
    </source>
</evidence>
<dbReference type="AlphaFoldDB" id="A0A6A6S2D3"/>
<gene>
    <name evidence="2" type="ORF">P280DRAFT_308052</name>
</gene>
<feature type="compositionally biased region" description="Basic and acidic residues" evidence="1">
    <location>
        <begin position="31"/>
        <end position="41"/>
    </location>
</feature>
<name>A0A6A6S2D3_9PLEO</name>
<evidence type="ECO:0000256" key="1">
    <source>
        <dbReference type="SAM" id="MobiDB-lite"/>
    </source>
</evidence>
<protein>
    <submittedName>
        <fullName evidence="2">Uncharacterized protein</fullName>
    </submittedName>
</protein>
<feature type="compositionally biased region" description="Acidic residues" evidence="1">
    <location>
        <begin position="65"/>
        <end position="84"/>
    </location>
</feature>
<accession>A0A6A6S2D3</accession>
<dbReference type="EMBL" id="MU006783">
    <property type="protein sequence ID" value="KAF2641302.1"/>
    <property type="molecule type" value="Genomic_DNA"/>
</dbReference>
<sequence>MVRNAALEAATKAEKASKSPKVAKVPKAKRTSTEPKTKRAFSESVAGDEKKKRRPRKPKISAEFVQDDSDTDFEAGEAQEQEQEQEQHPSGDVQDSPVIGSSPHKTVNTKVNTRKSDQAVSTTNEDTDLDDEADFGAGQKRTLGNEGIFKGICMLGMDICFPLLFGF</sequence>
<evidence type="ECO:0000313" key="2">
    <source>
        <dbReference type="EMBL" id="KAF2641302.1"/>
    </source>
</evidence>
<reference evidence="2" key="1">
    <citation type="journal article" date="2020" name="Stud. Mycol.">
        <title>101 Dothideomycetes genomes: a test case for predicting lifestyles and emergence of pathogens.</title>
        <authorList>
            <person name="Haridas S."/>
            <person name="Albert R."/>
            <person name="Binder M."/>
            <person name="Bloem J."/>
            <person name="Labutti K."/>
            <person name="Salamov A."/>
            <person name="Andreopoulos B."/>
            <person name="Baker S."/>
            <person name="Barry K."/>
            <person name="Bills G."/>
            <person name="Bluhm B."/>
            <person name="Cannon C."/>
            <person name="Castanera R."/>
            <person name="Culley D."/>
            <person name="Daum C."/>
            <person name="Ezra D."/>
            <person name="Gonzalez J."/>
            <person name="Henrissat B."/>
            <person name="Kuo A."/>
            <person name="Liang C."/>
            <person name="Lipzen A."/>
            <person name="Lutzoni F."/>
            <person name="Magnuson J."/>
            <person name="Mondo S."/>
            <person name="Nolan M."/>
            <person name="Ohm R."/>
            <person name="Pangilinan J."/>
            <person name="Park H.-J."/>
            <person name="Ramirez L."/>
            <person name="Alfaro M."/>
            <person name="Sun H."/>
            <person name="Tritt A."/>
            <person name="Yoshinaga Y."/>
            <person name="Zwiers L.-H."/>
            <person name="Turgeon B."/>
            <person name="Goodwin S."/>
            <person name="Spatafora J."/>
            <person name="Crous P."/>
            <person name="Grigoriev I."/>
        </authorList>
    </citation>
    <scope>NUCLEOTIDE SEQUENCE</scope>
    <source>
        <strain evidence="2">CBS 473.64</strain>
    </source>
</reference>
<keyword evidence="3" id="KW-1185">Reference proteome</keyword>
<proteinExistence type="predicted"/>
<organism evidence="2 3">
    <name type="scientific">Massarina eburnea CBS 473.64</name>
    <dbReference type="NCBI Taxonomy" id="1395130"/>
    <lineage>
        <taxon>Eukaryota</taxon>
        <taxon>Fungi</taxon>
        <taxon>Dikarya</taxon>
        <taxon>Ascomycota</taxon>
        <taxon>Pezizomycotina</taxon>
        <taxon>Dothideomycetes</taxon>
        <taxon>Pleosporomycetidae</taxon>
        <taxon>Pleosporales</taxon>
        <taxon>Massarineae</taxon>
        <taxon>Massarinaceae</taxon>
        <taxon>Massarina</taxon>
    </lineage>
</organism>
<feature type="compositionally biased region" description="Acidic residues" evidence="1">
    <location>
        <begin position="125"/>
        <end position="134"/>
    </location>
</feature>
<feature type="region of interest" description="Disordered" evidence="1">
    <location>
        <begin position="1"/>
        <end position="137"/>
    </location>
</feature>